<reference evidence="1 2" key="1">
    <citation type="submission" date="2023-03" db="EMBL/GenBank/DDBJ databases">
        <title>Genome insight into feeding habits of ladybird beetles.</title>
        <authorList>
            <person name="Li H.-S."/>
            <person name="Huang Y.-H."/>
            <person name="Pang H."/>
        </authorList>
    </citation>
    <scope>NUCLEOTIDE SEQUENCE [LARGE SCALE GENOMIC DNA]</scope>
    <source>
        <strain evidence="1">SYSU_2023b</strain>
        <tissue evidence="1">Whole body</tissue>
    </source>
</reference>
<evidence type="ECO:0000313" key="1">
    <source>
        <dbReference type="EMBL" id="KAK9887689.1"/>
    </source>
</evidence>
<sequence>MRKEFAQPRFFADVYETQSHLALRKIIVAYRPSSIDSSCEFIRNPQGFNGDSTWMYQSTQNVIRSGNVGIFAAPSIIAVTIDLCQRMDRLCLLRSLDSFLFFKQKLNKNGTIDIDNFIPHEDIIPNSRKKSKVLGPAANHNKLASLMITEHFSHNITLNIIERGVKHSSEVRTGKISMASRTDPLPRDEIRLGQCSTQRNDSLGIVEHRASTHGAEEVVPNTY</sequence>
<comment type="caution">
    <text evidence="1">The sequence shown here is derived from an EMBL/GenBank/DDBJ whole genome shotgun (WGS) entry which is preliminary data.</text>
</comment>
<proteinExistence type="predicted"/>
<evidence type="ECO:0000313" key="2">
    <source>
        <dbReference type="Proteomes" id="UP001431783"/>
    </source>
</evidence>
<gene>
    <name evidence="1" type="ORF">WA026_000011</name>
</gene>
<dbReference type="EMBL" id="JARQZJ010000121">
    <property type="protein sequence ID" value="KAK9887689.1"/>
    <property type="molecule type" value="Genomic_DNA"/>
</dbReference>
<accession>A0AAW1UX38</accession>
<dbReference type="Proteomes" id="UP001431783">
    <property type="component" value="Unassembled WGS sequence"/>
</dbReference>
<organism evidence="1 2">
    <name type="scientific">Henosepilachna vigintioctopunctata</name>
    <dbReference type="NCBI Taxonomy" id="420089"/>
    <lineage>
        <taxon>Eukaryota</taxon>
        <taxon>Metazoa</taxon>
        <taxon>Ecdysozoa</taxon>
        <taxon>Arthropoda</taxon>
        <taxon>Hexapoda</taxon>
        <taxon>Insecta</taxon>
        <taxon>Pterygota</taxon>
        <taxon>Neoptera</taxon>
        <taxon>Endopterygota</taxon>
        <taxon>Coleoptera</taxon>
        <taxon>Polyphaga</taxon>
        <taxon>Cucujiformia</taxon>
        <taxon>Coccinelloidea</taxon>
        <taxon>Coccinellidae</taxon>
        <taxon>Epilachninae</taxon>
        <taxon>Epilachnini</taxon>
        <taxon>Henosepilachna</taxon>
    </lineage>
</organism>
<protein>
    <submittedName>
        <fullName evidence="1">Uncharacterized protein</fullName>
    </submittedName>
</protein>
<keyword evidence="2" id="KW-1185">Reference proteome</keyword>
<dbReference type="AlphaFoldDB" id="A0AAW1UX38"/>
<name>A0AAW1UX38_9CUCU</name>